<dbReference type="Proteomes" id="UP000184383">
    <property type="component" value="Unassembled WGS sequence"/>
</dbReference>
<keyword evidence="6" id="KW-0503">Monooxygenase</keyword>
<dbReference type="PROSITE" id="PS00086">
    <property type="entry name" value="CYTOCHROME_P450"/>
    <property type="match status" value="1"/>
</dbReference>
<reference evidence="8" key="1">
    <citation type="journal article" date="2017" name="Genome Biol.">
        <title>Comparative genomics reveals high biological diversity and specific adaptations in the industrially and medically important fungal genus Aspergillus.</title>
        <authorList>
            <person name="de Vries R.P."/>
            <person name="Riley R."/>
            <person name="Wiebenga A."/>
            <person name="Aguilar-Osorio G."/>
            <person name="Amillis S."/>
            <person name="Uchima C.A."/>
            <person name="Anderluh G."/>
            <person name="Asadollahi M."/>
            <person name="Askin M."/>
            <person name="Barry K."/>
            <person name="Battaglia E."/>
            <person name="Bayram O."/>
            <person name="Benocci T."/>
            <person name="Braus-Stromeyer S.A."/>
            <person name="Caldana C."/>
            <person name="Canovas D."/>
            <person name="Cerqueira G.C."/>
            <person name="Chen F."/>
            <person name="Chen W."/>
            <person name="Choi C."/>
            <person name="Clum A."/>
            <person name="Dos Santos R.A."/>
            <person name="Damasio A.R."/>
            <person name="Diallinas G."/>
            <person name="Emri T."/>
            <person name="Fekete E."/>
            <person name="Flipphi M."/>
            <person name="Freyberg S."/>
            <person name="Gallo A."/>
            <person name="Gournas C."/>
            <person name="Habgood R."/>
            <person name="Hainaut M."/>
            <person name="Harispe M.L."/>
            <person name="Henrissat B."/>
            <person name="Hilden K.S."/>
            <person name="Hope R."/>
            <person name="Hossain A."/>
            <person name="Karabika E."/>
            <person name="Karaffa L."/>
            <person name="Karanyi Z."/>
            <person name="Krasevec N."/>
            <person name="Kuo A."/>
            <person name="Kusch H."/>
            <person name="LaButti K."/>
            <person name="Lagendijk E.L."/>
            <person name="Lapidus A."/>
            <person name="Levasseur A."/>
            <person name="Lindquist E."/>
            <person name="Lipzen A."/>
            <person name="Logrieco A.F."/>
            <person name="MacCabe A."/>
            <person name="Maekelae M.R."/>
            <person name="Malavazi I."/>
            <person name="Melin P."/>
            <person name="Meyer V."/>
            <person name="Mielnichuk N."/>
            <person name="Miskei M."/>
            <person name="Molnar A.P."/>
            <person name="Mule G."/>
            <person name="Ngan C.Y."/>
            <person name="Orejas M."/>
            <person name="Orosz E."/>
            <person name="Ouedraogo J.P."/>
            <person name="Overkamp K.M."/>
            <person name="Park H.-S."/>
            <person name="Perrone G."/>
            <person name="Piumi F."/>
            <person name="Punt P.J."/>
            <person name="Ram A.F."/>
            <person name="Ramon A."/>
            <person name="Rauscher S."/>
            <person name="Record E."/>
            <person name="Riano-Pachon D.M."/>
            <person name="Robert V."/>
            <person name="Roehrig J."/>
            <person name="Ruller R."/>
            <person name="Salamov A."/>
            <person name="Salih N.S."/>
            <person name="Samson R.A."/>
            <person name="Sandor E."/>
            <person name="Sanguinetti M."/>
            <person name="Schuetze T."/>
            <person name="Sepcic K."/>
            <person name="Shelest E."/>
            <person name="Sherlock G."/>
            <person name="Sophianopoulou V."/>
            <person name="Squina F.M."/>
            <person name="Sun H."/>
            <person name="Susca A."/>
            <person name="Todd R.B."/>
            <person name="Tsang A."/>
            <person name="Unkles S.E."/>
            <person name="van de Wiele N."/>
            <person name="van Rossen-Uffink D."/>
            <person name="Oliveira J.V."/>
            <person name="Vesth T.C."/>
            <person name="Visser J."/>
            <person name="Yu J.-H."/>
            <person name="Zhou M."/>
            <person name="Andersen M.R."/>
            <person name="Archer D.B."/>
            <person name="Baker S.E."/>
            <person name="Benoit I."/>
            <person name="Brakhage A.A."/>
            <person name="Braus G.H."/>
            <person name="Fischer R."/>
            <person name="Frisvad J.C."/>
            <person name="Goldman G.H."/>
            <person name="Houbraken J."/>
            <person name="Oakley B."/>
            <person name="Pocsi I."/>
            <person name="Scazzocchio C."/>
            <person name="Seiboth B."/>
            <person name="vanKuyk P.A."/>
            <person name="Wortman J."/>
            <person name="Dyer P.S."/>
            <person name="Grigoriev I.V."/>
        </authorList>
    </citation>
    <scope>NUCLEOTIDE SEQUENCE [LARGE SCALE GENOMIC DNA]</scope>
    <source>
        <strain evidence="8">DTO 134E9</strain>
    </source>
</reference>
<dbReference type="InterPro" id="IPR036396">
    <property type="entry name" value="Cyt_P450_sf"/>
</dbReference>
<dbReference type="PRINTS" id="PR00385">
    <property type="entry name" value="P450"/>
</dbReference>
<dbReference type="GeneID" id="63754308"/>
<dbReference type="GO" id="GO:0004497">
    <property type="term" value="F:monooxygenase activity"/>
    <property type="evidence" value="ECO:0007669"/>
    <property type="project" value="UniProtKB-KW"/>
</dbReference>
<evidence type="ECO:0000256" key="3">
    <source>
        <dbReference type="ARBA" id="ARBA00022723"/>
    </source>
</evidence>
<sequence>MVTVFTIVLQCALAALVARVVYLCYFHPLARYPGPWLARFTDIWRLLSFLNGNHHLTEQRLHERYGRVVRIAPNWLSFSSLEDFETIYGFHKSIEKGDFYTFGRGRGGGSGSIFSTKDEATHRIKKRKILGPALSSTKVAGYEAIVSRHIDVLVSRAEQGLDDRGKVNMAPLVHRFTLDTMLEVIFGPSLSAQKPYTDTPAGEGLTSVLRVLTKRAWSFSLWPVFGWLMNTRLANAILRRPTHNKQGTPTGMSALFPAIQSLIFARNKETAESPQPGIVKNWLQVPSDDTHRMELREIFSEAANLVIAGPGSTAAAVTAILFHLGAREGQIWQDKLRKEANAAPSSSTTLPPHLNAVIKETLRLRAAFPTAFPRVIRPGAETALSSTLSAPLPVGTTISANTYVLGRSREIWGDDADDWVPQRWVGAISESQYREMETRLVAFSKGSRGCVGRDLALLVIGLAVMGIVKKWRFRSVGELSGKSFLEMQYDDCWIEYESIR</sequence>
<evidence type="ECO:0000256" key="4">
    <source>
        <dbReference type="ARBA" id="ARBA00023002"/>
    </source>
</evidence>
<keyword evidence="3 6" id="KW-0479">Metal-binding</keyword>
<dbReference type="GO" id="GO:0016705">
    <property type="term" value="F:oxidoreductase activity, acting on paired donors, with incorporation or reduction of molecular oxygen"/>
    <property type="evidence" value="ECO:0007669"/>
    <property type="project" value="InterPro"/>
</dbReference>
<dbReference type="OrthoDB" id="3934656at2759"/>
<keyword evidence="6" id="KW-0349">Heme</keyword>
<protein>
    <recommendedName>
        <fullName evidence="9">Cytochrome P450</fullName>
    </recommendedName>
</protein>
<dbReference type="InterPro" id="IPR050121">
    <property type="entry name" value="Cytochrome_P450_monoxygenase"/>
</dbReference>
<dbReference type="Pfam" id="PF00067">
    <property type="entry name" value="p450"/>
    <property type="match status" value="1"/>
</dbReference>
<dbReference type="AlphaFoldDB" id="A0A1L9RJQ1"/>
<keyword evidence="8" id="KW-1185">Reference proteome</keyword>
<evidence type="ECO:0000256" key="2">
    <source>
        <dbReference type="ARBA" id="ARBA00010617"/>
    </source>
</evidence>
<evidence type="ECO:0000313" key="8">
    <source>
        <dbReference type="Proteomes" id="UP000184383"/>
    </source>
</evidence>
<dbReference type="GO" id="GO:0044550">
    <property type="term" value="P:secondary metabolite biosynthetic process"/>
    <property type="evidence" value="ECO:0007669"/>
    <property type="project" value="UniProtKB-ARBA"/>
</dbReference>
<dbReference type="GO" id="GO:0020037">
    <property type="term" value="F:heme binding"/>
    <property type="evidence" value="ECO:0007669"/>
    <property type="project" value="InterPro"/>
</dbReference>
<dbReference type="STRING" id="1073089.A0A1L9RJQ1"/>
<dbReference type="InterPro" id="IPR001128">
    <property type="entry name" value="Cyt_P450"/>
</dbReference>
<dbReference type="Gene3D" id="1.10.630.10">
    <property type="entry name" value="Cytochrome P450"/>
    <property type="match status" value="1"/>
</dbReference>
<dbReference type="PANTHER" id="PTHR24305">
    <property type="entry name" value="CYTOCHROME P450"/>
    <property type="match status" value="1"/>
</dbReference>
<evidence type="ECO:0008006" key="9">
    <source>
        <dbReference type="Google" id="ProtNLM"/>
    </source>
</evidence>
<dbReference type="PANTHER" id="PTHR24305:SF235">
    <property type="entry name" value="CYTOCHROME P450 MONOOXYGENASE APDB-RELATED"/>
    <property type="match status" value="1"/>
</dbReference>
<gene>
    <name evidence="7" type="ORF">ASPWEDRAFT_59592</name>
</gene>
<evidence type="ECO:0000256" key="5">
    <source>
        <dbReference type="ARBA" id="ARBA00023004"/>
    </source>
</evidence>
<dbReference type="VEuPathDB" id="FungiDB:ASPWEDRAFT_59592"/>
<dbReference type="SUPFAM" id="SSF48264">
    <property type="entry name" value="Cytochrome P450"/>
    <property type="match status" value="1"/>
</dbReference>
<proteinExistence type="inferred from homology"/>
<comment type="similarity">
    <text evidence="2 6">Belongs to the cytochrome P450 family.</text>
</comment>
<dbReference type="RefSeq" id="XP_040688845.1">
    <property type="nucleotide sequence ID" value="XM_040838460.1"/>
</dbReference>
<dbReference type="InterPro" id="IPR017972">
    <property type="entry name" value="Cyt_P450_CS"/>
</dbReference>
<dbReference type="GO" id="GO:0005506">
    <property type="term" value="F:iron ion binding"/>
    <property type="evidence" value="ECO:0007669"/>
    <property type="project" value="InterPro"/>
</dbReference>
<accession>A0A1L9RJQ1</accession>
<evidence type="ECO:0000256" key="6">
    <source>
        <dbReference type="RuleBase" id="RU000461"/>
    </source>
</evidence>
<organism evidence="7 8">
    <name type="scientific">Aspergillus wentii DTO 134E9</name>
    <dbReference type="NCBI Taxonomy" id="1073089"/>
    <lineage>
        <taxon>Eukaryota</taxon>
        <taxon>Fungi</taxon>
        <taxon>Dikarya</taxon>
        <taxon>Ascomycota</taxon>
        <taxon>Pezizomycotina</taxon>
        <taxon>Eurotiomycetes</taxon>
        <taxon>Eurotiomycetidae</taxon>
        <taxon>Eurotiales</taxon>
        <taxon>Aspergillaceae</taxon>
        <taxon>Aspergillus</taxon>
        <taxon>Aspergillus subgen. Cremei</taxon>
    </lineage>
</organism>
<comment type="cofactor">
    <cofactor evidence="1">
        <name>heme</name>
        <dbReference type="ChEBI" id="CHEBI:30413"/>
    </cofactor>
</comment>
<keyword evidence="4 6" id="KW-0560">Oxidoreductase</keyword>
<name>A0A1L9RJQ1_ASPWE</name>
<dbReference type="EMBL" id="KV878212">
    <property type="protein sequence ID" value="OJJ35169.1"/>
    <property type="molecule type" value="Genomic_DNA"/>
</dbReference>
<evidence type="ECO:0000256" key="1">
    <source>
        <dbReference type="ARBA" id="ARBA00001971"/>
    </source>
</evidence>
<evidence type="ECO:0000313" key="7">
    <source>
        <dbReference type="EMBL" id="OJJ35169.1"/>
    </source>
</evidence>
<keyword evidence="5 6" id="KW-0408">Iron</keyword>